<protein>
    <submittedName>
        <fullName evidence="1">Aldose 1-epimerase family protein</fullName>
    </submittedName>
</protein>
<dbReference type="PANTHER" id="PTHR11122">
    <property type="entry name" value="APOSPORY-ASSOCIATED PROTEIN C-RELATED"/>
    <property type="match status" value="1"/>
</dbReference>
<dbReference type="Proteomes" id="UP000677305">
    <property type="component" value="Chromosome"/>
</dbReference>
<reference evidence="1 2" key="1">
    <citation type="submission" date="2020-07" db="EMBL/GenBank/DDBJ databases">
        <title>Vallitalea guaymasensis genome.</title>
        <authorList>
            <person name="Postec A."/>
        </authorList>
    </citation>
    <scope>NUCLEOTIDE SEQUENCE [LARGE SCALE GENOMIC DNA]</scope>
    <source>
        <strain evidence="1 2">Ra1766G1</strain>
    </source>
</reference>
<dbReference type="Gene3D" id="2.70.98.10">
    <property type="match status" value="1"/>
</dbReference>
<keyword evidence="2" id="KW-1185">Reference proteome</keyword>
<dbReference type="EMBL" id="CP058561">
    <property type="protein sequence ID" value="QUH27668.1"/>
    <property type="molecule type" value="Genomic_DNA"/>
</dbReference>
<accession>A0A8J8SAE4</accession>
<sequence length="291" mass="33907">MINVLENDVLKIEVNSLGAELSSIKTKEDGLEYLWQGDPSVWGRKSPILFPIVGKLKDNEYYIENEKYELGQHGFARDMEFQVEQKNKEILEYKLKYNEESLKKYPYKFLLTITYELKGNSLNIGYEVKNLDSTEVYFSIGAHPGFNIPIMEEERLEDYYLEFDKLETVNKYELNIENSVSLKSIPFLENEKVIPMTKDIFNKGAIILLDVESNSLSLKSKKSSREVCVEYDGFPYLGIWGQPDNSPFVCIEPWYGVADFEDTDKQYKTKRGIQKLEVSKEFKANYYVTIK</sequence>
<proteinExistence type="predicted"/>
<dbReference type="InterPro" id="IPR037481">
    <property type="entry name" value="LacX"/>
</dbReference>
<dbReference type="InterPro" id="IPR011013">
    <property type="entry name" value="Gal_mutarotase_sf_dom"/>
</dbReference>
<evidence type="ECO:0000313" key="1">
    <source>
        <dbReference type="EMBL" id="QUH27668.1"/>
    </source>
</evidence>
<organism evidence="1 2">
    <name type="scientific">Vallitalea guaymasensis</name>
    <dbReference type="NCBI Taxonomy" id="1185412"/>
    <lineage>
        <taxon>Bacteria</taxon>
        <taxon>Bacillati</taxon>
        <taxon>Bacillota</taxon>
        <taxon>Clostridia</taxon>
        <taxon>Lachnospirales</taxon>
        <taxon>Vallitaleaceae</taxon>
        <taxon>Vallitalea</taxon>
    </lineage>
</organism>
<dbReference type="KEGG" id="vgu:HYG85_01550"/>
<dbReference type="PANTHER" id="PTHR11122:SF13">
    <property type="entry name" value="GLUCOSE-6-PHOSPHATE 1-EPIMERASE"/>
    <property type="match status" value="1"/>
</dbReference>
<dbReference type="GO" id="GO:0005975">
    <property type="term" value="P:carbohydrate metabolic process"/>
    <property type="evidence" value="ECO:0007669"/>
    <property type="project" value="InterPro"/>
</dbReference>
<dbReference type="AlphaFoldDB" id="A0A8J8SAE4"/>
<dbReference type="SUPFAM" id="SSF74650">
    <property type="entry name" value="Galactose mutarotase-like"/>
    <property type="match status" value="1"/>
</dbReference>
<dbReference type="InterPro" id="IPR014718">
    <property type="entry name" value="GH-type_carb-bd"/>
</dbReference>
<dbReference type="CDD" id="cd09024">
    <property type="entry name" value="Aldose_epim_lacX"/>
    <property type="match status" value="1"/>
</dbReference>
<gene>
    <name evidence="1" type="ORF">HYG85_01550</name>
</gene>
<dbReference type="GO" id="GO:0030246">
    <property type="term" value="F:carbohydrate binding"/>
    <property type="evidence" value="ECO:0007669"/>
    <property type="project" value="InterPro"/>
</dbReference>
<dbReference type="RefSeq" id="WP_212691993.1">
    <property type="nucleotide sequence ID" value="NZ_CP058561.1"/>
</dbReference>
<evidence type="ECO:0000313" key="2">
    <source>
        <dbReference type="Proteomes" id="UP000677305"/>
    </source>
</evidence>
<dbReference type="Pfam" id="PF01263">
    <property type="entry name" value="Aldose_epim"/>
    <property type="match status" value="1"/>
</dbReference>
<dbReference type="InterPro" id="IPR008183">
    <property type="entry name" value="Aldose_1/G6P_1-epimerase"/>
</dbReference>
<name>A0A8J8SAE4_9FIRM</name>
<dbReference type="GO" id="GO:0016853">
    <property type="term" value="F:isomerase activity"/>
    <property type="evidence" value="ECO:0007669"/>
    <property type="project" value="InterPro"/>
</dbReference>